<dbReference type="Pfam" id="PF05015">
    <property type="entry name" value="HigB-like_toxin"/>
    <property type="match status" value="1"/>
</dbReference>
<dbReference type="SUPFAM" id="SSF143011">
    <property type="entry name" value="RelE-like"/>
    <property type="match status" value="1"/>
</dbReference>
<keyword evidence="3" id="KW-1185">Reference proteome</keyword>
<accession>A0A4Y4F3X3</accession>
<feature type="region of interest" description="Disordered" evidence="1">
    <location>
        <begin position="1"/>
        <end position="23"/>
    </location>
</feature>
<dbReference type="AlphaFoldDB" id="A0A4Y4F3X3"/>
<organism evidence="2 3">
    <name type="scientific">Halomonas halmophila</name>
    <dbReference type="NCBI Taxonomy" id="252"/>
    <lineage>
        <taxon>Bacteria</taxon>
        <taxon>Pseudomonadati</taxon>
        <taxon>Pseudomonadota</taxon>
        <taxon>Gammaproteobacteria</taxon>
        <taxon>Oceanospirillales</taxon>
        <taxon>Halomonadaceae</taxon>
        <taxon>Halomonas</taxon>
    </lineage>
</organism>
<evidence type="ECO:0000313" key="2">
    <source>
        <dbReference type="EMBL" id="GED22300.1"/>
    </source>
</evidence>
<protein>
    <submittedName>
        <fullName evidence="2">Plasmid maintenance system killer protein</fullName>
    </submittedName>
</protein>
<reference evidence="2 3" key="1">
    <citation type="submission" date="2019-06" db="EMBL/GenBank/DDBJ databases">
        <title>Whole genome shotgun sequence of Halomonas halmophila NBRC 15537.</title>
        <authorList>
            <person name="Hosoyama A."/>
            <person name="Uohara A."/>
            <person name="Ohji S."/>
            <person name="Ichikawa N."/>
        </authorList>
    </citation>
    <scope>NUCLEOTIDE SEQUENCE [LARGE SCALE GENOMIC DNA]</scope>
    <source>
        <strain evidence="2 3">NBRC 15537</strain>
    </source>
</reference>
<dbReference type="InterPro" id="IPR007711">
    <property type="entry name" value="HigB-1"/>
</dbReference>
<evidence type="ECO:0000313" key="3">
    <source>
        <dbReference type="Proteomes" id="UP000319812"/>
    </source>
</evidence>
<dbReference type="EMBL" id="BJOC01000018">
    <property type="protein sequence ID" value="GED22300.1"/>
    <property type="molecule type" value="Genomic_DNA"/>
</dbReference>
<dbReference type="Proteomes" id="UP000319812">
    <property type="component" value="Unassembled WGS sequence"/>
</dbReference>
<comment type="caution">
    <text evidence="2">The sequence shown here is derived from an EMBL/GenBank/DDBJ whole genome shotgun (WGS) entry which is preliminary data.</text>
</comment>
<gene>
    <name evidence="2" type="ORF">HHA01_12770</name>
</gene>
<name>A0A4Y4F3X3_9GAMM</name>
<dbReference type="Gene3D" id="3.30.2310.20">
    <property type="entry name" value="RelE-like"/>
    <property type="match status" value="1"/>
</dbReference>
<evidence type="ECO:0000256" key="1">
    <source>
        <dbReference type="SAM" id="MobiDB-lite"/>
    </source>
</evidence>
<dbReference type="InterPro" id="IPR035093">
    <property type="entry name" value="RelE/ParE_toxin_dom_sf"/>
</dbReference>
<dbReference type="PANTHER" id="PTHR40266:SF2">
    <property type="entry name" value="TOXIN HIGB-1"/>
    <property type="match status" value="1"/>
</dbReference>
<proteinExistence type="predicted"/>
<sequence>MIQSFADKRTQELYSKGESKKLPSDVASRAARKLEYVNLATQLEDLKVPPGNRLHPLSGKRQGQHAISINDQWRICFRFEDGDAYDVEICDYH</sequence>
<dbReference type="PANTHER" id="PTHR40266">
    <property type="entry name" value="TOXIN HIGB-1"/>
    <property type="match status" value="1"/>
</dbReference>
<dbReference type="OrthoDB" id="9801102at2"/>